<dbReference type="PANTHER" id="PTHR46336:SF30">
    <property type="entry name" value="BTB_POZ DOMAIN-CONTAINING PROTEIN POB1-LIKE"/>
    <property type="match status" value="1"/>
</dbReference>
<gene>
    <name evidence="1" type="ORF">POM88_024921</name>
</gene>
<name>A0AAD8I553_9APIA</name>
<reference evidence="1" key="1">
    <citation type="submission" date="2023-02" db="EMBL/GenBank/DDBJ databases">
        <title>Genome of toxic invasive species Heracleum sosnowskyi carries increased number of genes despite the absence of recent whole-genome duplications.</title>
        <authorList>
            <person name="Schelkunov M."/>
            <person name="Shtratnikova V."/>
            <person name="Makarenko M."/>
            <person name="Klepikova A."/>
            <person name="Omelchenko D."/>
            <person name="Novikova G."/>
            <person name="Obukhova E."/>
            <person name="Bogdanov V."/>
            <person name="Penin A."/>
            <person name="Logacheva M."/>
        </authorList>
    </citation>
    <scope>NUCLEOTIDE SEQUENCE</scope>
    <source>
        <strain evidence="1">Hsosn_3</strain>
        <tissue evidence="1">Leaf</tissue>
    </source>
</reference>
<dbReference type="EMBL" id="JAUIZM010000006">
    <property type="protein sequence ID" value="KAK1378177.1"/>
    <property type="molecule type" value="Genomic_DNA"/>
</dbReference>
<dbReference type="InterPro" id="IPR045890">
    <property type="entry name" value="POB1-like"/>
</dbReference>
<evidence type="ECO:0000313" key="2">
    <source>
        <dbReference type="Proteomes" id="UP001237642"/>
    </source>
</evidence>
<dbReference type="PANTHER" id="PTHR46336">
    <property type="entry name" value="OS02G0260700 PROTEIN"/>
    <property type="match status" value="1"/>
</dbReference>
<dbReference type="Proteomes" id="UP001237642">
    <property type="component" value="Unassembled WGS sequence"/>
</dbReference>
<accession>A0AAD8I553</accession>
<sequence>MDSNVVASNFDFAFDNPNFSDRVASCIQYCSQRLNKLPMTCEFALSCLDRLSSVLLSDAFQRLADSAKQFIVVTFNDKNKFENQFLNLSLAGVETILSCDDIQLRNWKQIFFGVTLTSEQKLKKTGRASDQVETVNVKLFSCVNLSRSPMYSKRIPHYIPAIPKLKPEIFVVAGVENLDVQSDSSVLAERVDEDRVKVY</sequence>
<dbReference type="GO" id="GO:0005634">
    <property type="term" value="C:nucleus"/>
    <property type="evidence" value="ECO:0007669"/>
    <property type="project" value="TreeGrafter"/>
</dbReference>
<evidence type="ECO:0000313" key="1">
    <source>
        <dbReference type="EMBL" id="KAK1378177.1"/>
    </source>
</evidence>
<dbReference type="AlphaFoldDB" id="A0AAD8I553"/>
<dbReference type="GO" id="GO:0010114">
    <property type="term" value="P:response to red light"/>
    <property type="evidence" value="ECO:0007669"/>
    <property type="project" value="TreeGrafter"/>
</dbReference>
<reference evidence="1" key="2">
    <citation type="submission" date="2023-05" db="EMBL/GenBank/DDBJ databases">
        <authorList>
            <person name="Schelkunov M.I."/>
        </authorList>
    </citation>
    <scope>NUCLEOTIDE SEQUENCE</scope>
    <source>
        <strain evidence="1">Hsosn_3</strain>
        <tissue evidence="1">Leaf</tissue>
    </source>
</reference>
<protein>
    <submittedName>
        <fullName evidence="1">Uncharacterized protein</fullName>
    </submittedName>
</protein>
<proteinExistence type="predicted"/>
<comment type="caution">
    <text evidence="1">The sequence shown here is derived from an EMBL/GenBank/DDBJ whole genome shotgun (WGS) entry which is preliminary data.</text>
</comment>
<keyword evidence="2" id="KW-1185">Reference proteome</keyword>
<organism evidence="1 2">
    <name type="scientific">Heracleum sosnowskyi</name>
    <dbReference type="NCBI Taxonomy" id="360622"/>
    <lineage>
        <taxon>Eukaryota</taxon>
        <taxon>Viridiplantae</taxon>
        <taxon>Streptophyta</taxon>
        <taxon>Embryophyta</taxon>
        <taxon>Tracheophyta</taxon>
        <taxon>Spermatophyta</taxon>
        <taxon>Magnoliopsida</taxon>
        <taxon>eudicotyledons</taxon>
        <taxon>Gunneridae</taxon>
        <taxon>Pentapetalae</taxon>
        <taxon>asterids</taxon>
        <taxon>campanulids</taxon>
        <taxon>Apiales</taxon>
        <taxon>Apiaceae</taxon>
        <taxon>Apioideae</taxon>
        <taxon>apioid superclade</taxon>
        <taxon>Tordylieae</taxon>
        <taxon>Tordyliinae</taxon>
        <taxon>Heracleum</taxon>
    </lineage>
</organism>